<sequence length="411" mass="47896">MKRFVSLNGELKLTNMKSHDCHIMMQTFLPIEIRGIIPKNVRHTITSLCSFFNTICSKVLDPSTLDELQNKVIQTLCEFEMYFPPTFFDIMVHLICHLVREIKLCGPVFLRWCYPFERHMGVLQDKLRNPAQPEGSMSQATWVKKLEIWWPTVHPYLVMHKQELANEYPSKGERELTQLHNREFITWFQDKVMGEIEVDGNTVCETVQYLSLSPREVVQSYQGYDVNGYTFWTERQDQKSLSVQNSGVSLVVSSREYASSKDRYPVDAELSYYGRVQDIWERKYGTKLTVGLFWCKWADNNKRCVKRDDPCGFTHVDLGRLRETEEPFILVSQAKQIFYITDPADKKWSIVVPGKRNILGVGDVEDEDEYDAFDDTPPFTNTETEVTNNVDNDTNYMRSDHTEGILVDDKI</sequence>
<feature type="domain" description="DUF4218" evidence="2">
    <location>
        <begin position="55"/>
        <end position="143"/>
    </location>
</feature>
<dbReference type="InterPro" id="IPR025452">
    <property type="entry name" value="DUF4218"/>
</dbReference>
<evidence type="ECO:0000259" key="1">
    <source>
        <dbReference type="Pfam" id="PF13952"/>
    </source>
</evidence>
<reference evidence="3" key="1">
    <citation type="journal article" date="2021" name="Nat. Commun.">
        <title>Genomic analyses provide insights into spinach domestication and the genetic basis of agronomic traits.</title>
        <authorList>
            <person name="Cai X."/>
            <person name="Sun X."/>
            <person name="Xu C."/>
            <person name="Sun H."/>
            <person name="Wang X."/>
            <person name="Ge C."/>
            <person name="Zhang Z."/>
            <person name="Wang Q."/>
            <person name="Fei Z."/>
            <person name="Jiao C."/>
            <person name="Wang Q."/>
        </authorList>
    </citation>
    <scope>NUCLEOTIDE SEQUENCE [LARGE SCALE GENOMIC DNA]</scope>
    <source>
        <strain evidence="3">cv. Varoflay</strain>
    </source>
</reference>
<dbReference type="PANTHER" id="PTHR48258">
    <property type="entry name" value="DUF4218 DOMAIN-CONTAINING PROTEIN-RELATED"/>
    <property type="match status" value="1"/>
</dbReference>
<protein>
    <recommendedName>
        <fullName evidence="5">DUF4218 domain-containing protein</fullName>
    </recommendedName>
</protein>
<dbReference type="Proteomes" id="UP000813463">
    <property type="component" value="Chromosome 6"/>
</dbReference>
<feature type="domain" description="DUF4216" evidence="1">
    <location>
        <begin position="281"/>
        <end position="351"/>
    </location>
</feature>
<dbReference type="RefSeq" id="XP_056687991.1">
    <property type="nucleotide sequence ID" value="XM_056832013.1"/>
</dbReference>
<name>A0ABM3QX87_SPIOL</name>
<gene>
    <name evidence="4" type="primary">LOC130463003</name>
</gene>
<evidence type="ECO:0008006" key="5">
    <source>
        <dbReference type="Google" id="ProtNLM"/>
    </source>
</evidence>
<proteinExistence type="predicted"/>
<reference evidence="4" key="2">
    <citation type="submission" date="2025-08" db="UniProtKB">
        <authorList>
            <consortium name="RefSeq"/>
        </authorList>
    </citation>
    <scope>IDENTIFICATION</scope>
    <source>
        <tissue evidence="4">Leaf</tissue>
    </source>
</reference>
<accession>A0ABM3QX87</accession>
<dbReference type="Pfam" id="PF13952">
    <property type="entry name" value="DUF4216"/>
    <property type="match status" value="1"/>
</dbReference>
<dbReference type="InterPro" id="IPR025312">
    <property type="entry name" value="DUF4216"/>
</dbReference>
<evidence type="ECO:0000313" key="4">
    <source>
        <dbReference type="RefSeq" id="XP_056687991.1"/>
    </source>
</evidence>
<evidence type="ECO:0000313" key="3">
    <source>
        <dbReference type="Proteomes" id="UP000813463"/>
    </source>
</evidence>
<evidence type="ECO:0000259" key="2">
    <source>
        <dbReference type="Pfam" id="PF13960"/>
    </source>
</evidence>
<dbReference type="GeneID" id="130463003"/>
<dbReference type="PANTHER" id="PTHR48258:SF9">
    <property type="entry name" value="OS01G0348150 PROTEIN"/>
    <property type="match status" value="1"/>
</dbReference>
<keyword evidence="3" id="KW-1185">Reference proteome</keyword>
<dbReference type="Pfam" id="PF13960">
    <property type="entry name" value="DUF4218"/>
    <property type="match status" value="1"/>
</dbReference>
<organism evidence="3 4">
    <name type="scientific">Spinacia oleracea</name>
    <name type="common">Spinach</name>
    <dbReference type="NCBI Taxonomy" id="3562"/>
    <lineage>
        <taxon>Eukaryota</taxon>
        <taxon>Viridiplantae</taxon>
        <taxon>Streptophyta</taxon>
        <taxon>Embryophyta</taxon>
        <taxon>Tracheophyta</taxon>
        <taxon>Spermatophyta</taxon>
        <taxon>Magnoliopsida</taxon>
        <taxon>eudicotyledons</taxon>
        <taxon>Gunneridae</taxon>
        <taxon>Pentapetalae</taxon>
        <taxon>Caryophyllales</taxon>
        <taxon>Chenopodiaceae</taxon>
        <taxon>Chenopodioideae</taxon>
        <taxon>Anserineae</taxon>
        <taxon>Spinacia</taxon>
    </lineage>
</organism>